<dbReference type="PROSITE" id="PS00678">
    <property type="entry name" value="WD_REPEATS_1"/>
    <property type="match status" value="1"/>
</dbReference>
<evidence type="ECO:0000256" key="3">
    <source>
        <dbReference type="PROSITE-ProRule" id="PRU00221"/>
    </source>
</evidence>
<dbReference type="InterPro" id="IPR051350">
    <property type="entry name" value="WD_repeat-ST_regulator"/>
</dbReference>
<dbReference type="Pfam" id="PF00400">
    <property type="entry name" value="WD40"/>
    <property type="match status" value="2"/>
</dbReference>
<reference evidence="4" key="1">
    <citation type="submission" date="2021-12" db="EMBL/GenBank/DDBJ databases">
        <authorList>
            <person name="King R."/>
        </authorList>
    </citation>
    <scope>NUCLEOTIDE SEQUENCE</scope>
</reference>
<keyword evidence="5" id="KW-1185">Reference proteome</keyword>
<dbReference type="PANTHER" id="PTHR22838">
    <property type="entry name" value="WD REPEAT PROTEIN 26-RELATED"/>
    <property type="match status" value="1"/>
</dbReference>
<dbReference type="InterPro" id="IPR036322">
    <property type="entry name" value="WD40_repeat_dom_sf"/>
</dbReference>
<protein>
    <recommendedName>
        <fullName evidence="6">WD repeat-containing protein 13</fullName>
    </recommendedName>
</protein>
<proteinExistence type="predicted"/>
<evidence type="ECO:0000313" key="5">
    <source>
        <dbReference type="Proteomes" id="UP001154078"/>
    </source>
</evidence>
<feature type="repeat" description="WD" evidence="3">
    <location>
        <begin position="403"/>
        <end position="439"/>
    </location>
</feature>
<evidence type="ECO:0008006" key="6">
    <source>
        <dbReference type="Google" id="ProtNLM"/>
    </source>
</evidence>
<dbReference type="GO" id="GO:1990841">
    <property type="term" value="F:promoter-specific chromatin binding"/>
    <property type="evidence" value="ECO:0007669"/>
    <property type="project" value="TreeGrafter"/>
</dbReference>
<keyword evidence="1 3" id="KW-0853">WD repeat</keyword>
<dbReference type="SMART" id="SM00320">
    <property type="entry name" value="WD40"/>
    <property type="match status" value="5"/>
</dbReference>
<dbReference type="AlphaFoldDB" id="A0A9P0FBN7"/>
<dbReference type="PROSITE" id="PS50082">
    <property type="entry name" value="WD_REPEATS_2"/>
    <property type="match status" value="2"/>
</dbReference>
<evidence type="ECO:0000256" key="2">
    <source>
        <dbReference type="ARBA" id="ARBA00022737"/>
    </source>
</evidence>
<dbReference type="OrthoDB" id="1932312at2759"/>
<dbReference type="InterPro" id="IPR001680">
    <property type="entry name" value="WD40_rpt"/>
</dbReference>
<keyword evidence="2" id="KW-0677">Repeat</keyword>
<dbReference type="PROSITE" id="PS50294">
    <property type="entry name" value="WD_REPEATS_REGION"/>
    <property type="match status" value="2"/>
</dbReference>
<evidence type="ECO:0000313" key="4">
    <source>
        <dbReference type="EMBL" id="CAH0546282.1"/>
    </source>
</evidence>
<dbReference type="InterPro" id="IPR019775">
    <property type="entry name" value="WD40_repeat_CS"/>
</dbReference>
<dbReference type="SUPFAM" id="SSF50978">
    <property type="entry name" value="WD40 repeat-like"/>
    <property type="match status" value="1"/>
</dbReference>
<dbReference type="InterPro" id="IPR015943">
    <property type="entry name" value="WD40/YVTN_repeat-like_dom_sf"/>
</dbReference>
<sequence>MTSAVQQQIFALDARFNAHRAPQSPSFRTLYIRRRSQLLRESGLSPDDCKQYLKLRTFLLQQRYGNPPSSNASDTLSRASIQFPQSRSNGSVVPTKEAEASRAMVGGNSIADNYAFVGVHHIFDQHTQPVTMIKFANNDKSRLCCCSIDGNLSICDVTSEPPTVSAILKGHSRPITGIDWSVNNDLIVSSSMDSTIRVWNVSDYTCLRIINDPNKAQILCCIFQPSNNNLLLTGNSRGELRIANVSTGRFMKNVCKIGGNLLCLTSDNNGKIMWAGNDKGEIYSVFCELNGGLCKTKKVILGSPCSITSLSYRAWISREARNPMLLVNATNNSLLLFSITDSEGALQIKRQFQNRQLRHMVKSTFCPIMSFRQGACVVTGSEDGSIYFLDIEKTGSKSVVNTLQGHAAAVLGVSFNYDESLLATSDLQGLVIIWKKGNI</sequence>
<evidence type="ECO:0000256" key="1">
    <source>
        <dbReference type="ARBA" id="ARBA00022574"/>
    </source>
</evidence>
<name>A0A9P0FBN7_BRAAE</name>
<organism evidence="4 5">
    <name type="scientific">Brassicogethes aeneus</name>
    <name type="common">Rape pollen beetle</name>
    <name type="synonym">Meligethes aeneus</name>
    <dbReference type="NCBI Taxonomy" id="1431903"/>
    <lineage>
        <taxon>Eukaryota</taxon>
        <taxon>Metazoa</taxon>
        <taxon>Ecdysozoa</taxon>
        <taxon>Arthropoda</taxon>
        <taxon>Hexapoda</taxon>
        <taxon>Insecta</taxon>
        <taxon>Pterygota</taxon>
        <taxon>Neoptera</taxon>
        <taxon>Endopterygota</taxon>
        <taxon>Coleoptera</taxon>
        <taxon>Polyphaga</taxon>
        <taxon>Cucujiformia</taxon>
        <taxon>Nitidulidae</taxon>
        <taxon>Meligethinae</taxon>
        <taxon>Brassicogethes</taxon>
    </lineage>
</organism>
<feature type="repeat" description="WD" evidence="3">
    <location>
        <begin position="168"/>
        <end position="209"/>
    </location>
</feature>
<dbReference type="Proteomes" id="UP001154078">
    <property type="component" value="Chromosome 1"/>
</dbReference>
<dbReference type="PANTHER" id="PTHR22838:SF4">
    <property type="entry name" value="WD REPEAT-CONTAINING PROTEIN 13"/>
    <property type="match status" value="1"/>
</dbReference>
<accession>A0A9P0FBN7</accession>
<dbReference type="EMBL" id="OV121132">
    <property type="protein sequence ID" value="CAH0546282.1"/>
    <property type="molecule type" value="Genomic_DNA"/>
</dbReference>
<dbReference type="GO" id="GO:0005634">
    <property type="term" value="C:nucleus"/>
    <property type="evidence" value="ECO:0007669"/>
    <property type="project" value="TreeGrafter"/>
</dbReference>
<gene>
    <name evidence="4" type="ORF">MELIAE_LOCUS482</name>
</gene>
<dbReference type="Gene3D" id="2.130.10.10">
    <property type="entry name" value="YVTN repeat-like/Quinoprotein amine dehydrogenase"/>
    <property type="match status" value="2"/>
</dbReference>